<comment type="similarity">
    <text evidence="1">Belongs to the peptidase C1 family.</text>
</comment>
<dbReference type="PROSITE" id="PS00640">
    <property type="entry name" value="THIOL_PROTEASE_ASN"/>
    <property type="match status" value="1"/>
</dbReference>
<comment type="caution">
    <text evidence="5">The sequence shown here is derived from an EMBL/GenBank/DDBJ whole genome shotgun (WGS) entry which is preliminary data.</text>
</comment>
<dbReference type="InterPro" id="IPR000668">
    <property type="entry name" value="Peptidase_C1A_C"/>
</dbReference>
<dbReference type="Proteomes" id="UP001642540">
    <property type="component" value="Unassembled WGS sequence"/>
</dbReference>
<dbReference type="InterPro" id="IPR013128">
    <property type="entry name" value="Peptidase_C1A"/>
</dbReference>
<evidence type="ECO:0000256" key="3">
    <source>
        <dbReference type="SAM" id="Phobius"/>
    </source>
</evidence>
<organism evidence="5 6">
    <name type="scientific">Orchesella dallaii</name>
    <dbReference type="NCBI Taxonomy" id="48710"/>
    <lineage>
        <taxon>Eukaryota</taxon>
        <taxon>Metazoa</taxon>
        <taxon>Ecdysozoa</taxon>
        <taxon>Arthropoda</taxon>
        <taxon>Hexapoda</taxon>
        <taxon>Collembola</taxon>
        <taxon>Entomobryomorpha</taxon>
        <taxon>Entomobryoidea</taxon>
        <taxon>Orchesellidae</taxon>
        <taxon>Orchesellinae</taxon>
        <taxon>Orchesella</taxon>
    </lineage>
</organism>
<accession>A0ABP1PM00</accession>
<protein>
    <recommendedName>
        <fullName evidence="4">SMB domain-containing protein</fullName>
    </recommendedName>
</protein>
<dbReference type="PROSITE" id="PS00639">
    <property type="entry name" value="THIOL_PROTEASE_HIS"/>
    <property type="match status" value="1"/>
</dbReference>
<evidence type="ECO:0000313" key="5">
    <source>
        <dbReference type="EMBL" id="CAL8069522.1"/>
    </source>
</evidence>
<keyword evidence="2" id="KW-1015">Disulfide bond</keyword>
<dbReference type="InterPro" id="IPR038765">
    <property type="entry name" value="Papain-like_cys_pep_sf"/>
</dbReference>
<dbReference type="Pfam" id="PF00112">
    <property type="entry name" value="Peptidase_C1"/>
    <property type="match status" value="1"/>
</dbReference>
<dbReference type="SMART" id="SM00645">
    <property type="entry name" value="Pept_C1"/>
    <property type="match status" value="1"/>
</dbReference>
<keyword evidence="3" id="KW-0812">Transmembrane</keyword>
<gene>
    <name evidence="5" type="ORF">ODALV1_LOCUS811</name>
</gene>
<evidence type="ECO:0000313" key="6">
    <source>
        <dbReference type="Proteomes" id="UP001642540"/>
    </source>
</evidence>
<keyword evidence="3" id="KW-0472">Membrane</keyword>
<dbReference type="InterPro" id="IPR025660">
    <property type="entry name" value="Pept_his_AS"/>
</dbReference>
<evidence type="ECO:0000259" key="4">
    <source>
        <dbReference type="PROSITE" id="PS50958"/>
    </source>
</evidence>
<name>A0ABP1PM00_9HEXA</name>
<evidence type="ECO:0000256" key="2">
    <source>
        <dbReference type="ARBA" id="ARBA00023157"/>
    </source>
</evidence>
<dbReference type="SUPFAM" id="SSF54001">
    <property type="entry name" value="Cysteine proteinases"/>
    <property type="match status" value="1"/>
</dbReference>
<dbReference type="PANTHER" id="PTHR12411">
    <property type="entry name" value="CYSTEINE PROTEASE FAMILY C1-RELATED"/>
    <property type="match status" value="1"/>
</dbReference>
<sequence>MNKSHLTRTLVEYSMESESSSESQVESAFVCDSTFSSANYCRSGRLRYSTGVKGTFTKMGHVSILFSLLILCLVVTASAQYGRFADIQGDYCSKRIGGCCPGRVDDCSTPILGTLCYCDTFCNRTDNPDCCPDYWSTCLGIEIPKPPEEVVLDDRCFYNGQYYDEGATVKINCNQCKCERSPSDPSQYELLCERDPCIIEPNLIQTLNEGDYSWSASNYSEFWGRKLSDGLLYKLGTLEPERGVKNMEPIKFVYDESSIPDNFDARTKWPNLIHPVQDQSWCGSDWAFTTTAITADRLAIQSKGVENVKLSAQHLISCNSRGQQGCQGGHLDRAWNFIRKFGVVDAECYPYESGSTGVKGNCLISRKIKSLLEINQCRSSNLLSGRTDLYRSQPAYRISNREDDIKYEIMTYGPIQAVMSVSPDFFMYRGGVYKKSGLRPAERTGYHSVRIIGWGEEFHQGSMLKYWLVANTWGTNWGENGLFKIARGESECDIETFIIAAWARPANRASYKNDNPFRF</sequence>
<dbReference type="CDD" id="cd02620">
    <property type="entry name" value="Peptidase_C1A_CathepsinB"/>
    <property type="match status" value="1"/>
</dbReference>
<dbReference type="InterPro" id="IPR001212">
    <property type="entry name" value="Somatomedin_B_dom"/>
</dbReference>
<dbReference type="Gene3D" id="3.90.70.10">
    <property type="entry name" value="Cysteine proteinases"/>
    <property type="match status" value="1"/>
</dbReference>
<keyword evidence="6" id="KW-1185">Reference proteome</keyword>
<feature type="transmembrane region" description="Helical" evidence="3">
    <location>
        <begin position="62"/>
        <end position="82"/>
    </location>
</feature>
<proteinExistence type="inferred from homology"/>
<dbReference type="PROSITE" id="PS50958">
    <property type="entry name" value="SMB_2"/>
    <property type="match status" value="1"/>
</dbReference>
<keyword evidence="3" id="KW-1133">Transmembrane helix</keyword>
<feature type="domain" description="SMB" evidence="4">
    <location>
        <begin position="95"/>
        <end position="144"/>
    </location>
</feature>
<dbReference type="InterPro" id="IPR025661">
    <property type="entry name" value="Pept_asp_AS"/>
</dbReference>
<reference evidence="5 6" key="1">
    <citation type="submission" date="2024-08" db="EMBL/GenBank/DDBJ databases">
        <authorList>
            <person name="Cucini C."/>
            <person name="Frati F."/>
        </authorList>
    </citation>
    <scope>NUCLEOTIDE SEQUENCE [LARGE SCALE GENOMIC DNA]</scope>
</reference>
<dbReference type="EMBL" id="CAXLJM020000004">
    <property type="protein sequence ID" value="CAL8069522.1"/>
    <property type="molecule type" value="Genomic_DNA"/>
</dbReference>
<evidence type="ECO:0000256" key="1">
    <source>
        <dbReference type="ARBA" id="ARBA00008455"/>
    </source>
</evidence>
<dbReference type="SMART" id="SM00201">
    <property type="entry name" value="SO"/>
    <property type="match status" value="1"/>
</dbReference>